<sequence>MEAGWVGGMIGQPNRAVWRIPVCADGRWRPAQKHGETAGFLFMQWRGFGKTIGERFVNKPAKMVAISLRVGDNVSYDSCTYIRNLTG</sequence>
<dbReference type="EMBL" id="RCTJ01000008">
    <property type="protein sequence ID" value="RLQ14683.1"/>
    <property type="molecule type" value="Genomic_DNA"/>
</dbReference>
<organism evidence="1 2">
    <name type="scientific">Geobacillus stearothermophilus</name>
    <name type="common">Bacillus stearothermophilus</name>
    <dbReference type="NCBI Taxonomy" id="1422"/>
    <lineage>
        <taxon>Bacteria</taxon>
        <taxon>Bacillati</taxon>
        <taxon>Bacillota</taxon>
        <taxon>Bacilli</taxon>
        <taxon>Bacillales</taxon>
        <taxon>Anoxybacillaceae</taxon>
        <taxon>Geobacillus</taxon>
    </lineage>
</organism>
<dbReference type="Proteomes" id="UP000266922">
    <property type="component" value="Unassembled WGS sequence"/>
</dbReference>
<evidence type="ECO:0000313" key="2">
    <source>
        <dbReference type="Proteomes" id="UP000266922"/>
    </source>
</evidence>
<comment type="caution">
    <text evidence="1">The sequence shown here is derived from an EMBL/GenBank/DDBJ whole genome shotgun (WGS) entry which is preliminary data.</text>
</comment>
<evidence type="ECO:0000313" key="1">
    <source>
        <dbReference type="EMBL" id="RLQ14683.1"/>
    </source>
</evidence>
<dbReference type="AlphaFoldDB" id="A0A3L7BAH3"/>
<protein>
    <submittedName>
        <fullName evidence="1">Uncharacterized protein</fullName>
    </submittedName>
</protein>
<accession>A0A3L7BAH3</accession>
<reference evidence="1 2" key="1">
    <citation type="submission" date="2018-10" db="EMBL/GenBank/DDBJ databases">
        <title>Geobacillus stearothermophilus in processing lines of powdered infant formula.</title>
        <authorList>
            <person name="Rhee M.S."/>
            <person name="Choi I.-G."/>
            <person name="Cho T.J."/>
            <person name="Park B."/>
        </authorList>
    </citation>
    <scope>NUCLEOTIDE SEQUENCE [LARGE SCALE GENOMIC DNA]</scope>
    <source>
        <strain evidence="1 2">FHS-PPGT130</strain>
    </source>
</reference>
<name>A0A3L7BAH3_GEOSE</name>
<proteinExistence type="predicted"/>
<gene>
    <name evidence="1" type="ORF">D9548_04330</name>
</gene>